<dbReference type="Pfam" id="PF09842">
    <property type="entry name" value="DUF2069"/>
    <property type="match status" value="1"/>
</dbReference>
<gene>
    <name evidence="2" type="ORF">DXX93_09195</name>
</gene>
<organism evidence="2 3">
    <name type="scientific">Thalassotalea euphylliae</name>
    <dbReference type="NCBI Taxonomy" id="1655234"/>
    <lineage>
        <taxon>Bacteria</taxon>
        <taxon>Pseudomonadati</taxon>
        <taxon>Pseudomonadota</taxon>
        <taxon>Gammaproteobacteria</taxon>
        <taxon>Alteromonadales</taxon>
        <taxon>Colwelliaceae</taxon>
        <taxon>Thalassotalea</taxon>
    </lineage>
</organism>
<feature type="transmembrane region" description="Helical" evidence="1">
    <location>
        <begin position="36"/>
        <end position="53"/>
    </location>
</feature>
<reference evidence="2 3" key="1">
    <citation type="submission" date="2018-08" db="EMBL/GenBank/DDBJ databases">
        <title>Thalassotalea euphylliae genome.</title>
        <authorList>
            <person name="Summers S."/>
            <person name="Rice S.A."/>
            <person name="Freckelton M.L."/>
            <person name="Nedved B.T."/>
            <person name="Hadfield M.G."/>
        </authorList>
    </citation>
    <scope>NUCLEOTIDE SEQUENCE [LARGE SCALE GENOMIC DNA]</scope>
    <source>
        <strain evidence="2 3">H1</strain>
    </source>
</reference>
<feature type="transmembrane region" description="Helical" evidence="1">
    <location>
        <begin position="89"/>
        <end position="109"/>
    </location>
</feature>
<keyword evidence="1" id="KW-1133">Transmembrane helix</keyword>
<evidence type="ECO:0000313" key="3">
    <source>
        <dbReference type="Proteomes" id="UP000256478"/>
    </source>
</evidence>
<accession>A0A3E0TQW5</accession>
<name>A0A3E0TQW5_9GAMM</name>
<dbReference type="Proteomes" id="UP000256478">
    <property type="component" value="Unassembled WGS sequence"/>
</dbReference>
<dbReference type="AlphaFoldDB" id="A0A3E0TQW5"/>
<dbReference type="InterPro" id="IPR018643">
    <property type="entry name" value="DUF2069_membrane"/>
</dbReference>
<proteinExistence type="predicted"/>
<dbReference type="OrthoDB" id="5569826at2"/>
<keyword evidence="1" id="KW-0472">Membrane</keyword>
<dbReference type="RefSeq" id="WP_116007840.1">
    <property type="nucleotide sequence ID" value="NZ_QUOU01000001.1"/>
</dbReference>
<keyword evidence="1" id="KW-0812">Transmembrane</keyword>
<sequence length="129" mass="14824">MKSIATNTYKKVALLGYFGLLAFMPLWLLVLEPSSLGPWLAVILFVVPLFFPFKGLMQGSPYTFAWSNFIVMWYFLHSLTSLWVSTNKIYPSIELLLASLMFFGGTYYAKYRGQELGLSIRKKKDEDNN</sequence>
<comment type="caution">
    <text evidence="2">The sequence shown here is derived from an EMBL/GenBank/DDBJ whole genome shotgun (WGS) entry which is preliminary data.</text>
</comment>
<protein>
    <submittedName>
        <fullName evidence="2">DUF2069 domain-containing protein</fullName>
    </submittedName>
</protein>
<dbReference type="EMBL" id="QUOU01000001">
    <property type="protein sequence ID" value="REL26730.1"/>
    <property type="molecule type" value="Genomic_DNA"/>
</dbReference>
<evidence type="ECO:0000256" key="1">
    <source>
        <dbReference type="SAM" id="Phobius"/>
    </source>
</evidence>
<feature type="transmembrane region" description="Helical" evidence="1">
    <location>
        <begin position="12"/>
        <end position="30"/>
    </location>
</feature>
<feature type="transmembrane region" description="Helical" evidence="1">
    <location>
        <begin position="65"/>
        <end position="83"/>
    </location>
</feature>
<evidence type="ECO:0000313" key="2">
    <source>
        <dbReference type="EMBL" id="REL26730.1"/>
    </source>
</evidence>